<dbReference type="STRING" id="583355.Caka_2671"/>
<dbReference type="PANTHER" id="PTHR30441">
    <property type="entry name" value="DUF748 DOMAIN-CONTAINING PROTEIN"/>
    <property type="match status" value="1"/>
</dbReference>
<dbReference type="PANTHER" id="PTHR30441:SF8">
    <property type="entry name" value="DUF748 DOMAIN-CONTAINING PROTEIN"/>
    <property type="match status" value="1"/>
</dbReference>
<dbReference type="GO" id="GO:0005886">
    <property type="term" value="C:plasma membrane"/>
    <property type="evidence" value="ECO:0007669"/>
    <property type="project" value="TreeGrafter"/>
</dbReference>
<sequence length="1053" mass="115140">MKKPKAKTVLRIIAYAVGIYAAIGFLVVPPVVRYVSERVLQAHLSPDARVRQVNMNPFTFKARVQGVSIPDEQGAVWMSLSSATVNVSLLQSVVRLHPVMDAIRVEDPYIAVHRTPTEPSDEQAELPDWRDVVTQLAVVEIPKVTLHKLTVQNGRAYYTDSTNEDFYEKEVGPVNFTLRDLTTARSKHNEMSFVASTPREERMEFRGELTMDPRTVQIEFELAGIQIHDLSPYYTRFINFNLKEAVFGTSFDLVLNLSDVENVLELRNGQVLLTDMMLERRDADDRIVSLDRLSVENMSFDFPSLEANIDRIEASGGGTLVARDKNGDINLLNLLVLSELGIDLESVDEADVPDDRPTDTFSPIWNVGDFVVKAYEIIWVDEYGTLDLSASLFVESFELKNLGSDLSQQTEVIASYLIAGEGRAGVNGTVSLDGNHADIYLDVEAIPMPIGADYVKLYTGVDLLSGIYSLTGRVTRNSDGNNAFQGRTAVSDLRVGYASAPLANLGWDLFEWQGRIDVFADLKVKVAGQTQLNGLSGSLLEEDAVQFGWDAYLWDGEIVLTPELTLSLIGETSLTGLRAAARIGHEADFSLDALQVEGIQFTYPEAYEIESIRVDKPRGALVLMPQPEVNTADDEGTVEAAAEPTELPELPPVRIGSVKVADGHFVASDRVIEPNFTMEIEALNLRIKDLSSDPANVSTLKMTAEANHAPLTVDGTLTPLDPIEKTELRVTMQSLALPPMTPYSGKAIGRSIENGQFNMTGDWKVIDGQLKAKNSILIDDFNLGGNVPSETALKLPYDLAIALLKRGDGSIKMSLPVSGDLTDPKVGIGQLVVSAFVGVVTKAATSPFSLLAGAVGSEKDLSRVGFEPARRSLTTDTIETLNLLSDALNDRPAVKLKLVPSISEADVEAMQLAALKARIQSEVGEEDEEAYNARVLQEYRVAFEGATSQSMTTREAALRSSTRTRGGNSSKPDETGVQPATAEDYAKLESQLATREEVPVERIQQLNTKRSNAILRHLTEVRQVDAERVVVDEAALGATAVGESDAQMAFNLF</sequence>
<accession>D5EPV3</accession>
<dbReference type="GO" id="GO:0090313">
    <property type="term" value="P:regulation of protein targeting to membrane"/>
    <property type="evidence" value="ECO:0007669"/>
    <property type="project" value="TreeGrafter"/>
</dbReference>
<dbReference type="Proteomes" id="UP000000925">
    <property type="component" value="Chromosome"/>
</dbReference>
<dbReference type="KEGG" id="caa:Caka_2671"/>
<dbReference type="HOGENOM" id="CLU_005680_0_0_0"/>
<name>D5EPV3_CORAD</name>
<keyword evidence="2" id="KW-1133">Transmembrane helix</keyword>
<evidence type="ECO:0000256" key="1">
    <source>
        <dbReference type="SAM" id="MobiDB-lite"/>
    </source>
</evidence>
<proteinExistence type="predicted"/>
<keyword evidence="2" id="KW-0812">Transmembrane</keyword>
<evidence type="ECO:0000313" key="3">
    <source>
        <dbReference type="EMBL" id="ADE55686.1"/>
    </source>
</evidence>
<dbReference type="RefSeq" id="WP_013044408.1">
    <property type="nucleotide sequence ID" value="NC_014008.1"/>
</dbReference>
<feature type="compositionally biased region" description="Low complexity" evidence="1">
    <location>
        <begin position="959"/>
        <end position="970"/>
    </location>
</feature>
<evidence type="ECO:0008006" key="5">
    <source>
        <dbReference type="Google" id="ProtNLM"/>
    </source>
</evidence>
<dbReference type="OrthoDB" id="9757969at2"/>
<organism evidence="3 4">
    <name type="scientific">Coraliomargarita akajimensis (strain DSM 45221 / IAM 15411 / JCM 23193 / KCTC 12865 / 04OKA010-24)</name>
    <dbReference type="NCBI Taxonomy" id="583355"/>
    <lineage>
        <taxon>Bacteria</taxon>
        <taxon>Pseudomonadati</taxon>
        <taxon>Verrucomicrobiota</taxon>
        <taxon>Opitutia</taxon>
        <taxon>Puniceicoccales</taxon>
        <taxon>Coraliomargaritaceae</taxon>
        <taxon>Coraliomargarita</taxon>
    </lineage>
</organism>
<dbReference type="eggNOG" id="COG2982">
    <property type="taxonomic scope" value="Bacteria"/>
</dbReference>
<dbReference type="AlphaFoldDB" id="D5EPV3"/>
<dbReference type="EMBL" id="CP001998">
    <property type="protein sequence ID" value="ADE55686.1"/>
    <property type="molecule type" value="Genomic_DNA"/>
</dbReference>
<dbReference type="InterPro" id="IPR052894">
    <property type="entry name" value="AsmA-related"/>
</dbReference>
<evidence type="ECO:0000256" key="2">
    <source>
        <dbReference type="SAM" id="Phobius"/>
    </source>
</evidence>
<keyword evidence="2" id="KW-0472">Membrane</keyword>
<dbReference type="InterPro" id="IPR008023">
    <property type="entry name" value="DUF748"/>
</dbReference>
<gene>
    <name evidence="3" type="ordered locus">Caka_2671</name>
</gene>
<keyword evidence="4" id="KW-1185">Reference proteome</keyword>
<evidence type="ECO:0000313" key="4">
    <source>
        <dbReference type="Proteomes" id="UP000000925"/>
    </source>
</evidence>
<feature type="transmembrane region" description="Helical" evidence="2">
    <location>
        <begin position="12"/>
        <end position="32"/>
    </location>
</feature>
<reference evidence="3 4" key="1">
    <citation type="journal article" date="2010" name="Stand. Genomic Sci.">
        <title>Complete genome sequence of Coraliomargarita akajimensis type strain (04OKA010-24).</title>
        <authorList>
            <person name="Mavromatis K."/>
            <person name="Abt B."/>
            <person name="Brambilla E."/>
            <person name="Lapidus A."/>
            <person name="Copeland A."/>
            <person name="Deshpande S."/>
            <person name="Nolan M."/>
            <person name="Lucas S."/>
            <person name="Tice H."/>
            <person name="Cheng J.F."/>
            <person name="Han C."/>
            <person name="Detter J.C."/>
            <person name="Woyke T."/>
            <person name="Goodwin L."/>
            <person name="Pitluck S."/>
            <person name="Held B."/>
            <person name="Brettin T."/>
            <person name="Tapia R."/>
            <person name="Ivanova N."/>
            <person name="Mikhailova N."/>
            <person name="Pati A."/>
            <person name="Liolios K."/>
            <person name="Chen A."/>
            <person name="Palaniappan K."/>
            <person name="Land M."/>
            <person name="Hauser L."/>
            <person name="Chang Y.J."/>
            <person name="Jeffries C.D."/>
            <person name="Rohde M."/>
            <person name="Goker M."/>
            <person name="Bristow J."/>
            <person name="Eisen J.A."/>
            <person name="Markowitz V."/>
            <person name="Hugenholtz P."/>
            <person name="Klenk H.P."/>
            <person name="Kyrpides N.C."/>
        </authorList>
    </citation>
    <scope>NUCLEOTIDE SEQUENCE [LARGE SCALE GENOMIC DNA]</scope>
    <source>
        <strain evidence="4">DSM 45221 / IAM 15411 / JCM 23193 / KCTC 12865</strain>
    </source>
</reference>
<dbReference type="Pfam" id="PF05359">
    <property type="entry name" value="DUF748"/>
    <property type="match status" value="2"/>
</dbReference>
<protein>
    <recommendedName>
        <fullName evidence="5">DUF748 domain-containing protein</fullName>
    </recommendedName>
</protein>
<feature type="region of interest" description="Disordered" evidence="1">
    <location>
        <begin position="950"/>
        <end position="980"/>
    </location>
</feature>